<dbReference type="SMART" id="SM00560">
    <property type="entry name" value="LamGL"/>
    <property type="match status" value="1"/>
</dbReference>
<comment type="caution">
    <text evidence="4">The sequence shown here is derived from an EMBL/GenBank/DDBJ whole genome shotgun (WGS) entry which is preliminary data.</text>
</comment>
<keyword evidence="5" id="KW-1185">Reference proteome</keyword>
<accession>A0A2D0MZB7</accession>
<dbReference type="GO" id="GO:0005975">
    <property type="term" value="P:carbohydrate metabolic process"/>
    <property type="evidence" value="ECO:0007669"/>
    <property type="project" value="UniProtKB-ARBA"/>
</dbReference>
<dbReference type="SUPFAM" id="SSF49899">
    <property type="entry name" value="Concanavalin A-like lectins/glucanases"/>
    <property type="match status" value="1"/>
</dbReference>
<gene>
    <name evidence="4" type="ORF">CRP01_36310</name>
</gene>
<evidence type="ECO:0000313" key="5">
    <source>
        <dbReference type="Proteomes" id="UP000223913"/>
    </source>
</evidence>
<dbReference type="AlphaFoldDB" id="A0A2D0MZB7"/>
<dbReference type="Gene3D" id="2.60.120.200">
    <property type="match status" value="1"/>
</dbReference>
<dbReference type="InterPro" id="IPR024361">
    <property type="entry name" value="BACON"/>
</dbReference>
<evidence type="ECO:0000313" key="4">
    <source>
        <dbReference type="EMBL" id="PHN01567.1"/>
    </source>
</evidence>
<evidence type="ECO:0000259" key="3">
    <source>
        <dbReference type="SMART" id="SM00560"/>
    </source>
</evidence>
<dbReference type="Pfam" id="PF19190">
    <property type="entry name" value="BACON_2"/>
    <property type="match status" value="1"/>
</dbReference>
<keyword evidence="1" id="KW-0732">Signal</keyword>
<organism evidence="4 5">
    <name type="scientific">Flavilitoribacter nigricans (strain ATCC 23147 / DSM 23189 / NBRC 102662 / NCIMB 1420 / SS-2)</name>
    <name type="common">Lewinella nigricans</name>
    <dbReference type="NCBI Taxonomy" id="1122177"/>
    <lineage>
        <taxon>Bacteria</taxon>
        <taxon>Pseudomonadati</taxon>
        <taxon>Bacteroidota</taxon>
        <taxon>Saprospiria</taxon>
        <taxon>Saprospirales</taxon>
        <taxon>Lewinellaceae</taxon>
        <taxon>Flavilitoribacter</taxon>
    </lineage>
</organism>
<dbReference type="InterPro" id="IPR013783">
    <property type="entry name" value="Ig-like_fold"/>
</dbReference>
<dbReference type="InterPro" id="IPR013320">
    <property type="entry name" value="ConA-like_dom_sf"/>
</dbReference>
<dbReference type="CDD" id="cd14948">
    <property type="entry name" value="BACON"/>
    <property type="match status" value="1"/>
</dbReference>
<dbReference type="GO" id="GO:0004553">
    <property type="term" value="F:hydrolase activity, hydrolyzing O-glycosyl compounds"/>
    <property type="evidence" value="ECO:0007669"/>
    <property type="project" value="UniProtKB-ARBA"/>
</dbReference>
<sequence>MGGAQSIVVNIPLKREEFGTEVQWEIQVWENDCFGGLQYVTGFNSKAYVPFYEEFSGNTSITASSNLPEQACGFRVASWDKVPTSSEVKSYLYDSPATSFALPKSNDEYTFSFDTGDRTFSKIRYYTGAVGAPEGSVQTKNNPGSRFDFSYRPNTVFLKAAANYTRLLILECYNSSNNIAQLVAIPVIVTGTQTAFAKDAEGNFLTTESAPIPNMVLHKAPGDESFSYISESTNTCSQVNFGFSEGNNQSGDVKVTVGSDVSVFGVNIESEFSVTGSFSRNATKAGESATEVCRTITKTVENQNSFNGEEGDLFIGNSTIFRYGPALEVRYNNCKVQLRNKALNFLAVDMKDFAYLKTDIENDVIPAIVNLQSGLNPNSVEWKELERNRKAWQDMIEQNHQHQADAPALSGIVTLNGDRAGIGAEVSVERSETYSTSSSLILDASILVEAGISVGGSGVSTSLEVGITTEVSRGSSSSQTSVQTFGYQLKDNDPDDKLLIKVKRDQRFGTHIFELQAESRTSCPYEGGRQLNQPKLFALDQGVEKKEINIYAAAGTAAQIPIRIRNGSSITEVTTAYRLEGGNLADADVELGAEGIGLDNQTKEYNLAGNAFIDLVEGSGQDLLYVKQNANSPNQLTYEGIEILLTPSCEEELSDIFDRITLNVYFENPPAVSPANRTVDGMAGMTSFQVNTNSNWTASSEADWLSIDSGSGNGNGSFTVTYTENPEFFSRTAMLQIQTTGGALTTVQLIQEAICESSTGSDTDSDGIPDGCDNCTEVGSIGMAFDGKDDYLQLENLDNFNPAKNTIEMWIYLESLPTTTRSWPLFLGEWNSGQHWIINSDGTTAIGPFGGPQHHPELPLGEWMHLATVYDGSNFILYINGVRYGSRSVGFAYPVPLLVIGRPRGNDEYFHGRMDDIRIWNTARTEEQIAEAMNRELMGTEPGLLAYYNLGEGLPALNNTCVSEIRNKTTALADLSLHNFSQTGTTSNWISGAPIRLRNSQENDEGNACRYSPGVNFQALPVDTLRVGEDVATLELPVITPDEGAYSSPFVTDRTFDVNQAGPGTYEVVYTVPTVGSDCTISDALTVVVETVTATVDEEFLANLDVWPNPVKDRIRIRLDGIGSGPLRIQLWSSGGQLLQNELLPNVFSSGMEHELSVSDLPDGLYLLTFESAAGRYKGSRKIVKH</sequence>
<dbReference type="Pfam" id="PF13385">
    <property type="entry name" value="Laminin_G_3"/>
    <property type="match status" value="1"/>
</dbReference>
<name>A0A2D0MZB7_FLAN2</name>
<reference evidence="4 5" key="1">
    <citation type="submission" date="2017-10" db="EMBL/GenBank/DDBJ databases">
        <title>The draft genome sequence of Lewinella nigricans NBRC 102662.</title>
        <authorList>
            <person name="Wang K."/>
        </authorList>
    </citation>
    <scope>NUCLEOTIDE SEQUENCE [LARGE SCALE GENOMIC DNA]</scope>
    <source>
        <strain evidence="4 5">NBRC 102662</strain>
    </source>
</reference>
<dbReference type="Gene3D" id="2.60.40.10">
    <property type="entry name" value="Immunoglobulins"/>
    <property type="match status" value="1"/>
</dbReference>
<feature type="domain" description="LamG-like jellyroll fold" evidence="3">
    <location>
        <begin position="803"/>
        <end position="927"/>
    </location>
</feature>
<dbReference type="EMBL" id="PDUD01000052">
    <property type="protein sequence ID" value="PHN01567.1"/>
    <property type="molecule type" value="Genomic_DNA"/>
</dbReference>
<protein>
    <recommendedName>
        <fullName evidence="3">LamG-like jellyroll fold domain-containing protein</fullName>
    </recommendedName>
</protein>
<proteinExistence type="predicted"/>
<dbReference type="InterPro" id="IPR006558">
    <property type="entry name" value="LamG-like"/>
</dbReference>
<keyword evidence="2" id="KW-1015">Disulfide bond</keyword>
<evidence type="ECO:0000256" key="2">
    <source>
        <dbReference type="ARBA" id="ARBA00023157"/>
    </source>
</evidence>
<evidence type="ECO:0000256" key="1">
    <source>
        <dbReference type="ARBA" id="ARBA00022729"/>
    </source>
</evidence>
<dbReference type="Proteomes" id="UP000223913">
    <property type="component" value="Unassembled WGS sequence"/>
</dbReference>